<evidence type="ECO:0000259" key="3">
    <source>
        <dbReference type="Pfam" id="PF11611"/>
    </source>
</evidence>
<dbReference type="EMBL" id="RCCP01000001">
    <property type="protein sequence ID" value="RLJ90166.1"/>
    <property type="molecule type" value="Genomic_DNA"/>
</dbReference>
<reference evidence="4 5" key="1">
    <citation type="submission" date="2018-10" db="EMBL/GenBank/DDBJ databases">
        <title>Genomic Encyclopedia of Type Strains, Phase IV (KMG-IV): sequencing the most valuable type-strain genomes for metagenomic binning, comparative biology and taxonomic classification.</title>
        <authorList>
            <person name="Goeker M."/>
        </authorList>
    </citation>
    <scope>NUCLEOTIDE SEQUENCE [LARGE SCALE GENOMIC DNA]</scope>
    <source>
        <strain evidence="4 5">DSM 20549</strain>
    </source>
</reference>
<feature type="domain" description="DUF4352" evidence="3">
    <location>
        <begin position="58"/>
        <end position="187"/>
    </location>
</feature>
<dbReference type="Pfam" id="PF11611">
    <property type="entry name" value="DUF4352"/>
    <property type="match status" value="1"/>
</dbReference>
<dbReference type="RefSeq" id="WP_121297715.1">
    <property type="nucleotide sequence ID" value="NZ_QBEW01000043.1"/>
</dbReference>
<proteinExistence type="predicted"/>
<protein>
    <submittedName>
        <fullName evidence="4">Uncharacterized protein DUF4352</fullName>
    </submittedName>
</protein>
<evidence type="ECO:0000313" key="4">
    <source>
        <dbReference type="EMBL" id="RLJ90166.1"/>
    </source>
</evidence>
<gene>
    <name evidence="4" type="ORF">DFR62_0308</name>
</gene>
<keyword evidence="5" id="KW-1185">Reference proteome</keyword>
<organism evidence="4 5">
    <name type="scientific">Planococcus citreus</name>
    <dbReference type="NCBI Taxonomy" id="1373"/>
    <lineage>
        <taxon>Bacteria</taxon>
        <taxon>Bacillati</taxon>
        <taxon>Bacillota</taxon>
        <taxon>Bacilli</taxon>
        <taxon>Bacillales</taxon>
        <taxon>Caryophanaceae</taxon>
        <taxon>Planococcus</taxon>
    </lineage>
</organism>
<dbReference type="InterPro" id="IPR029051">
    <property type="entry name" value="DUF4352"/>
</dbReference>
<dbReference type="Proteomes" id="UP000280791">
    <property type="component" value="Unassembled WGS sequence"/>
</dbReference>
<comment type="caution">
    <text evidence="4">The sequence shown here is derived from an EMBL/GenBank/DDBJ whole genome shotgun (WGS) entry which is preliminary data.</text>
</comment>
<evidence type="ECO:0000313" key="5">
    <source>
        <dbReference type="Proteomes" id="UP000280791"/>
    </source>
</evidence>
<feature type="region of interest" description="Disordered" evidence="2">
    <location>
        <begin position="29"/>
        <end position="51"/>
    </location>
</feature>
<accession>A0A497YGR8</accession>
<sequence>MKKVFKIGCLGIIGLVVLVIIAAVAFGGGDESSTTSTETDSSAPATETADTEEVKVAGIGEEVQVGDATFIINSIETADQVGPSMLPETASGKYVVLDVTYTNGGNEAVMVDTSFFKLKLGEKTYEADAMASISGNQQEDGTIQNAFLAEEINPDSEVTGKVVFDVNPDVAESEDLQLQVQSGLFGTETGMIDLR</sequence>
<dbReference type="Gene3D" id="2.60.40.1240">
    <property type="match status" value="1"/>
</dbReference>
<feature type="compositionally biased region" description="Low complexity" evidence="2">
    <location>
        <begin position="29"/>
        <end position="48"/>
    </location>
</feature>
<dbReference type="AlphaFoldDB" id="A0A497YGR8"/>
<evidence type="ECO:0000256" key="2">
    <source>
        <dbReference type="SAM" id="MobiDB-lite"/>
    </source>
</evidence>
<keyword evidence="1" id="KW-0732">Signal</keyword>
<dbReference type="InterPro" id="IPR029050">
    <property type="entry name" value="Immunoprotect_excell_Ig-like"/>
</dbReference>
<evidence type="ECO:0000256" key="1">
    <source>
        <dbReference type="ARBA" id="ARBA00022729"/>
    </source>
</evidence>
<name>A0A497YGR8_9BACL</name>
<dbReference type="OrthoDB" id="2389763at2"/>